<keyword evidence="5" id="KW-1185">Reference proteome</keyword>
<evidence type="ECO:0000313" key="4">
    <source>
        <dbReference type="EMBL" id="MCE7010902.1"/>
    </source>
</evidence>
<dbReference type="Pfam" id="PF13432">
    <property type="entry name" value="TPR_16"/>
    <property type="match status" value="2"/>
</dbReference>
<feature type="repeat" description="TPR" evidence="3">
    <location>
        <begin position="334"/>
        <end position="367"/>
    </location>
</feature>
<keyword evidence="1" id="KW-0677">Repeat</keyword>
<dbReference type="PANTHER" id="PTHR44858:SF1">
    <property type="entry name" value="UDP-N-ACETYLGLUCOSAMINE--PEPTIDE N-ACETYLGLUCOSAMINYLTRANSFERASE SPINDLY-RELATED"/>
    <property type="match status" value="1"/>
</dbReference>
<dbReference type="InterPro" id="IPR019734">
    <property type="entry name" value="TPR_rpt"/>
</dbReference>
<name>A0ABS8ZY09_9PSEU</name>
<reference evidence="4 5" key="1">
    <citation type="submission" date="2021-12" db="EMBL/GenBank/DDBJ databases">
        <title>Genome sequence of Kibdelosporangium philippinense ATCC 49844.</title>
        <authorList>
            <person name="Fedorov E.A."/>
            <person name="Omeragic M."/>
            <person name="Shalygina K.F."/>
            <person name="Maclea K.S."/>
        </authorList>
    </citation>
    <scope>NUCLEOTIDE SEQUENCE [LARGE SCALE GENOMIC DNA]</scope>
    <source>
        <strain evidence="4 5">ATCC 49844</strain>
    </source>
</reference>
<evidence type="ECO:0000256" key="1">
    <source>
        <dbReference type="ARBA" id="ARBA00022737"/>
    </source>
</evidence>
<dbReference type="PROSITE" id="PS50005">
    <property type="entry name" value="TPR"/>
    <property type="match status" value="5"/>
</dbReference>
<evidence type="ECO:0000256" key="2">
    <source>
        <dbReference type="ARBA" id="ARBA00022803"/>
    </source>
</evidence>
<dbReference type="RefSeq" id="WP_233733186.1">
    <property type="nucleotide sequence ID" value="NZ_JAJVCN010000004.1"/>
</dbReference>
<dbReference type="EMBL" id="JAJVCN010000004">
    <property type="protein sequence ID" value="MCE7010902.1"/>
    <property type="molecule type" value="Genomic_DNA"/>
</dbReference>
<evidence type="ECO:0000313" key="5">
    <source>
        <dbReference type="Proteomes" id="UP001521150"/>
    </source>
</evidence>
<dbReference type="InterPro" id="IPR050498">
    <property type="entry name" value="Ycf3"/>
</dbReference>
<comment type="caution">
    <text evidence="4">The sequence shown here is derived from an EMBL/GenBank/DDBJ whole genome shotgun (WGS) entry which is preliminary data.</text>
</comment>
<feature type="repeat" description="TPR" evidence="3">
    <location>
        <begin position="266"/>
        <end position="299"/>
    </location>
</feature>
<dbReference type="SMART" id="SM00028">
    <property type="entry name" value="TPR"/>
    <property type="match status" value="7"/>
</dbReference>
<protein>
    <submittedName>
        <fullName evidence="4">Tetratricopeptide repeat protein</fullName>
    </submittedName>
</protein>
<keyword evidence="2 3" id="KW-0802">TPR repeat</keyword>
<dbReference type="Pfam" id="PF14559">
    <property type="entry name" value="TPR_19"/>
    <property type="match status" value="1"/>
</dbReference>
<dbReference type="Gene3D" id="1.25.40.10">
    <property type="entry name" value="Tetratricopeptide repeat domain"/>
    <property type="match status" value="1"/>
</dbReference>
<dbReference type="SUPFAM" id="SSF48452">
    <property type="entry name" value="TPR-like"/>
    <property type="match status" value="1"/>
</dbReference>
<sequence length="507" mass="55993">MPVLRDIVLRIHREHPELTAKHRYAIRTYLPDLADSVPETLTDVASWEERTRFQDGVIRRAAHGIAELLNSYVDLTGPLTLTVDNQELQAVLTRRSPLVTVLSGVSALPQPTEEAVRSYISFGDFEIAAALAKHVVTQDPVEDRRIRLLHAFSVRSTDPELSEQILLEVQEKYADPATLMATNYSLAMLHTTFHARPDLSRAHSLARKAVELADELSDPFARSFQRNGLALVELRFGRPEAALDLTTEALGILGTELPDSALEHHAIVHLNRARILQALGRLDEALQDFDAAVARDPYFPEYHYYRAGCVQLLGDAEGAIAGYERAMALSAPWPEPYYSRGDLRAARGDIQGALEDFGYVLELDPDHLDARVNRAALLAELDDYDAAMADVEHGLKLAPDNAHLLCTKGLLMMDDMEAARELFTRALRGDPNLTPALVNSAILDYDGGNFPAAIEKLTRALEITPQDADIWLNRSVALQAAGRLDEAASDYRNAIELAATSAQTAEQ</sequence>
<gene>
    <name evidence="4" type="ORF">LWC34_50080</name>
</gene>
<dbReference type="PANTHER" id="PTHR44858">
    <property type="entry name" value="TETRATRICOPEPTIDE REPEAT PROTEIN 6"/>
    <property type="match status" value="1"/>
</dbReference>
<feature type="repeat" description="TPR" evidence="3">
    <location>
        <begin position="368"/>
        <end position="401"/>
    </location>
</feature>
<dbReference type="Proteomes" id="UP001521150">
    <property type="component" value="Unassembled WGS sequence"/>
</dbReference>
<accession>A0ABS8ZY09</accession>
<evidence type="ECO:0000256" key="3">
    <source>
        <dbReference type="PROSITE-ProRule" id="PRU00339"/>
    </source>
</evidence>
<feature type="repeat" description="TPR" evidence="3">
    <location>
        <begin position="468"/>
        <end position="501"/>
    </location>
</feature>
<feature type="repeat" description="TPR" evidence="3">
    <location>
        <begin position="434"/>
        <end position="467"/>
    </location>
</feature>
<dbReference type="InterPro" id="IPR011990">
    <property type="entry name" value="TPR-like_helical_dom_sf"/>
</dbReference>
<proteinExistence type="predicted"/>
<organism evidence="4 5">
    <name type="scientific">Kibdelosporangium philippinense</name>
    <dbReference type="NCBI Taxonomy" id="211113"/>
    <lineage>
        <taxon>Bacteria</taxon>
        <taxon>Bacillati</taxon>
        <taxon>Actinomycetota</taxon>
        <taxon>Actinomycetes</taxon>
        <taxon>Pseudonocardiales</taxon>
        <taxon>Pseudonocardiaceae</taxon>
        <taxon>Kibdelosporangium</taxon>
    </lineage>
</organism>